<dbReference type="Pfam" id="PF14811">
    <property type="entry name" value="TPD"/>
    <property type="match status" value="1"/>
</dbReference>
<keyword evidence="2" id="KW-0963">Cytoplasm</keyword>
<feature type="non-terminal residue" evidence="3">
    <location>
        <position position="1"/>
    </location>
</feature>
<dbReference type="EMBL" id="UINC01120206">
    <property type="protein sequence ID" value="SVC94550.1"/>
    <property type="molecule type" value="Genomic_DNA"/>
</dbReference>
<protein>
    <recommendedName>
        <fullName evidence="4">CDAN1-interacting nuclease 1</fullName>
    </recommendedName>
</protein>
<evidence type="ECO:0000313" key="3">
    <source>
        <dbReference type="EMBL" id="SVC94550.1"/>
    </source>
</evidence>
<organism evidence="3">
    <name type="scientific">marine metagenome</name>
    <dbReference type="NCBI Taxonomy" id="408172"/>
    <lineage>
        <taxon>unclassified sequences</taxon>
        <taxon>metagenomes</taxon>
        <taxon>ecological metagenomes</taxon>
    </lineage>
</organism>
<evidence type="ECO:0008006" key="4">
    <source>
        <dbReference type="Google" id="ProtNLM"/>
    </source>
</evidence>
<accession>A0A382RB29</accession>
<reference evidence="3" key="1">
    <citation type="submission" date="2018-05" db="EMBL/GenBank/DDBJ databases">
        <authorList>
            <person name="Lanie J.A."/>
            <person name="Ng W.-L."/>
            <person name="Kazmierczak K.M."/>
            <person name="Andrzejewski T.M."/>
            <person name="Davidsen T.M."/>
            <person name="Wayne K.J."/>
            <person name="Tettelin H."/>
            <person name="Glass J.I."/>
            <person name="Rusch D."/>
            <person name="Podicherti R."/>
            <person name="Tsui H.-C.T."/>
            <person name="Winkler M.E."/>
        </authorList>
    </citation>
    <scope>NUCLEOTIDE SEQUENCE</scope>
</reference>
<sequence>VNLDTYYKLIEELEKYPGYGVHTGVDKVSEKIGQPYDATRAIRSQYLQRKSIKNHYKVKDKAGALYRVWKDGKTLSELALQVDFPPILLASFLMLKMRFSKKRTKEIMKNTNLIKGNKRLKDELDEIIGRDELYTPRSHDKQSAEGNRREDLIAEWLDKKEMTYFTEEDLRAGTVEGKTPDFLLKKPITWHGDEYNWIESKASFGDEYIHRKNHRGQVSKYVELYGQGILVYWYGYLDTLRTSGYTIIDRKEMGLK</sequence>
<evidence type="ECO:0000256" key="1">
    <source>
        <dbReference type="ARBA" id="ARBA00004496"/>
    </source>
</evidence>
<name>A0A382RB29_9ZZZZ</name>
<dbReference type="InterPro" id="IPR029404">
    <property type="entry name" value="CDIN1"/>
</dbReference>
<gene>
    <name evidence="3" type="ORF">METZ01_LOCUS347404</name>
</gene>
<dbReference type="AlphaFoldDB" id="A0A382RB29"/>
<dbReference type="PANTHER" id="PTHR31661">
    <property type="entry name" value="SIMILAR TO CDNA SEQUENCE BC052040"/>
    <property type="match status" value="1"/>
</dbReference>
<evidence type="ECO:0000256" key="2">
    <source>
        <dbReference type="ARBA" id="ARBA00022490"/>
    </source>
</evidence>
<dbReference type="PANTHER" id="PTHR31661:SF1">
    <property type="entry name" value="CDAN1-INTERACTING NUCLEASE 1"/>
    <property type="match status" value="1"/>
</dbReference>
<comment type="subcellular location">
    <subcellularLocation>
        <location evidence="1">Cytoplasm</location>
    </subcellularLocation>
</comment>
<dbReference type="GO" id="GO:0005737">
    <property type="term" value="C:cytoplasm"/>
    <property type="evidence" value="ECO:0007669"/>
    <property type="project" value="UniProtKB-SubCell"/>
</dbReference>
<proteinExistence type="predicted"/>